<dbReference type="PANTHER" id="PTHR43330:SF27">
    <property type="entry name" value="METHIONINE AMINOPEPTIDASE"/>
    <property type="match status" value="1"/>
</dbReference>
<feature type="binding site" evidence="6">
    <location>
        <position position="201"/>
    </location>
    <ligand>
        <name>a divalent metal cation</name>
        <dbReference type="ChEBI" id="CHEBI:60240"/>
        <label>2</label>
        <note>catalytic</note>
    </ligand>
</feature>
<keyword evidence="3 6" id="KW-0645">Protease</keyword>
<feature type="binding site" evidence="6">
    <location>
        <position position="168"/>
    </location>
    <ligand>
        <name>a divalent metal cation</name>
        <dbReference type="ChEBI" id="CHEBI:60240"/>
        <label>2</label>
        <note>catalytic</note>
    </ligand>
</feature>
<keyword evidence="5 6" id="KW-0378">Hydrolase</keyword>
<feature type="binding site" evidence="6">
    <location>
        <position position="232"/>
    </location>
    <ligand>
        <name>a divalent metal cation</name>
        <dbReference type="ChEBI" id="CHEBI:60240"/>
        <label>1</label>
    </ligand>
</feature>
<evidence type="ECO:0000313" key="9">
    <source>
        <dbReference type="EMBL" id="TYO95710.1"/>
    </source>
</evidence>
<dbReference type="Gene3D" id="3.90.230.10">
    <property type="entry name" value="Creatinase/methionine aminopeptidase superfamily"/>
    <property type="match status" value="1"/>
</dbReference>
<comment type="cofactor">
    <cofactor evidence="6">
        <name>Co(2+)</name>
        <dbReference type="ChEBI" id="CHEBI:48828"/>
    </cofactor>
    <cofactor evidence="6">
        <name>Zn(2+)</name>
        <dbReference type="ChEBI" id="CHEBI:29105"/>
    </cofactor>
    <cofactor evidence="6">
        <name>Mn(2+)</name>
        <dbReference type="ChEBI" id="CHEBI:29035"/>
    </cofactor>
    <cofactor evidence="6">
        <name>Fe(2+)</name>
        <dbReference type="ChEBI" id="CHEBI:29033"/>
    </cofactor>
    <text evidence="6">Binds 2 divalent metal cations per subunit. Has a high-affinity and a low affinity metal-binding site. The true nature of the physiological cofactor is under debate. The enzyme is active with cobalt, zinc, manganese or divalent iron ions. Most likely, methionine aminopeptidases function as mononuclear Fe(2+)-metalloproteases under physiological conditions, and the catalytically relevant metal-binding site has been assigned to the histidine-containing high-affinity site.</text>
</comment>
<feature type="binding site" evidence="6">
    <location>
        <position position="105"/>
    </location>
    <ligand>
        <name>a divalent metal cation</name>
        <dbReference type="ChEBI" id="CHEBI:60240"/>
        <label>1</label>
    </ligand>
</feature>
<feature type="domain" description="Peptidase M24" evidence="8">
    <location>
        <begin position="11"/>
        <end position="239"/>
    </location>
</feature>
<dbReference type="EMBL" id="VNIB01000018">
    <property type="protein sequence ID" value="TYO95710.1"/>
    <property type="molecule type" value="Genomic_DNA"/>
</dbReference>
<dbReference type="SUPFAM" id="SSF55920">
    <property type="entry name" value="Creatinase/aminopeptidase"/>
    <property type="match status" value="1"/>
</dbReference>
<evidence type="ECO:0000256" key="3">
    <source>
        <dbReference type="ARBA" id="ARBA00022670"/>
    </source>
</evidence>
<sequence>MIVLKTRQELERMRVAGRMVAEILAILREKVRPGVTTAELDRLAERECRKRKAAPAFKGYGGFPFSICASPNEKVVHGFPNAEPLREGDILSIDFGVLYNGFYGDAALTIPVGEISPQRKRLLEVTERSLAAAIDNMRLDARLGDVSHAVQSCVEPEGFSVVREFVGHGIGRKLHESPQVPNFGLPGQGPKLKAGMVLAIEPMINAGRPGVRILEDGWTAVTVDGKDSAHFEHTVALTENGPEILTRLQD</sequence>
<dbReference type="InterPro" id="IPR001714">
    <property type="entry name" value="Pept_M24_MAP"/>
</dbReference>
<feature type="binding site" evidence="6">
    <location>
        <position position="105"/>
    </location>
    <ligand>
        <name>a divalent metal cation</name>
        <dbReference type="ChEBI" id="CHEBI:60240"/>
        <label>2</label>
        <note>catalytic</note>
    </ligand>
</feature>
<evidence type="ECO:0000256" key="5">
    <source>
        <dbReference type="ARBA" id="ARBA00022801"/>
    </source>
</evidence>
<dbReference type="CDD" id="cd01086">
    <property type="entry name" value="MetAP1"/>
    <property type="match status" value="1"/>
</dbReference>
<dbReference type="EC" id="3.4.11.18" evidence="6 7"/>
<keyword evidence="4 6" id="KW-0479">Metal-binding</keyword>
<dbReference type="GO" id="GO:0006508">
    <property type="term" value="P:proteolysis"/>
    <property type="evidence" value="ECO:0007669"/>
    <property type="project" value="UniProtKB-KW"/>
</dbReference>
<keyword evidence="10" id="KW-1185">Reference proteome</keyword>
<evidence type="ECO:0000256" key="6">
    <source>
        <dbReference type="HAMAP-Rule" id="MF_01974"/>
    </source>
</evidence>
<name>A0A5D3WFH6_9BACT</name>
<protein>
    <recommendedName>
        <fullName evidence="6 7">Methionine aminopeptidase</fullName>
        <shortName evidence="6">MAP</shortName>
        <shortName evidence="6">MetAP</shortName>
        <ecNumber evidence="6 7">3.4.11.18</ecNumber>
    </recommendedName>
    <alternativeName>
        <fullName evidence="6">Peptidase M</fullName>
    </alternativeName>
</protein>
<accession>A0A5D3WFH6</accession>
<evidence type="ECO:0000256" key="1">
    <source>
        <dbReference type="ARBA" id="ARBA00002521"/>
    </source>
</evidence>
<dbReference type="GO" id="GO:0046872">
    <property type="term" value="F:metal ion binding"/>
    <property type="evidence" value="ECO:0007669"/>
    <property type="project" value="UniProtKB-UniRule"/>
</dbReference>
<dbReference type="Pfam" id="PF00557">
    <property type="entry name" value="Peptidase_M24"/>
    <property type="match status" value="1"/>
</dbReference>
<comment type="subunit">
    <text evidence="6">Monomer.</text>
</comment>
<reference evidence="9 10" key="1">
    <citation type="submission" date="2019-07" db="EMBL/GenBank/DDBJ databases">
        <title>Genomic Encyclopedia of Type Strains, Phase IV (KMG-IV): sequencing the most valuable type-strain genomes for metagenomic binning, comparative biology and taxonomic classification.</title>
        <authorList>
            <person name="Goeker M."/>
        </authorList>
    </citation>
    <scope>NUCLEOTIDE SEQUENCE [LARGE SCALE GENOMIC DNA]</scope>
    <source>
        <strain evidence="9 10">SS015</strain>
    </source>
</reference>
<dbReference type="InterPro" id="IPR000994">
    <property type="entry name" value="Pept_M24"/>
</dbReference>
<dbReference type="GO" id="GO:0070006">
    <property type="term" value="F:metalloaminopeptidase activity"/>
    <property type="evidence" value="ECO:0007669"/>
    <property type="project" value="UniProtKB-UniRule"/>
</dbReference>
<evidence type="ECO:0000256" key="2">
    <source>
        <dbReference type="ARBA" id="ARBA00022438"/>
    </source>
</evidence>
<feature type="binding site" evidence="6">
    <location>
        <position position="77"/>
    </location>
    <ligand>
        <name>substrate</name>
    </ligand>
</feature>
<dbReference type="AlphaFoldDB" id="A0A5D3WFH6"/>
<dbReference type="GO" id="GO:0004239">
    <property type="term" value="F:initiator methionyl aminopeptidase activity"/>
    <property type="evidence" value="ECO:0007669"/>
    <property type="project" value="UniProtKB-UniRule"/>
</dbReference>
<dbReference type="GO" id="GO:0005829">
    <property type="term" value="C:cytosol"/>
    <property type="evidence" value="ECO:0007669"/>
    <property type="project" value="TreeGrafter"/>
</dbReference>
<gene>
    <name evidence="6" type="primary">map</name>
    <name evidence="9" type="ORF">EDC39_11850</name>
</gene>
<evidence type="ECO:0000256" key="7">
    <source>
        <dbReference type="RuleBase" id="RU003653"/>
    </source>
</evidence>
<comment type="function">
    <text evidence="1 6">Removes the N-terminal methionine from nascent proteins. The N-terminal methionine is often cleaved when the second residue in the primary sequence is small and uncharged (Met-Ala-, Cys, Gly, Pro, Ser, Thr, or Val). Requires deformylation of the N(alpha)-formylated initiator methionine before it can be hydrolyzed.</text>
</comment>
<dbReference type="Proteomes" id="UP000324159">
    <property type="component" value="Unassembled WGS sequence"/>
</dbReference>
<comment type="similarity">
    <text evidence="6">Belongs to the peptidase M24A family. Methionine aminopeptidase type 1 subfamily.</text>
</comment>
<evidence type="ECO:0000313" key="10">
    <source>
        <dbReference type="Proteomes" id="UP000324159"/>
    </source>
</evidence>
<organism evidence="9 10">
    <name type="scientific">Geothermobacter ehrlichii</name>
    <dbReference type="NCBI Taxonomy" id="213224"/>
    <lineage>
        <taxon>Bacteria</taxon>
        <taxon>Pseudomonadati</taxon>
        <taxon>Thermodesulfobacteriota</taxon>
        <taxon>Desulfuromonadia</taxon>
        <taxon>Desulfuromonadales</taxon>
        <taxon>Geothermobacteraceae</taxon>
        <taxon>Geothermobacter</taxon>
    </lineage>
</organism>
<feature type="binding site" evidence="6">
    <location>
        <position position="232"/>
    </location>
    <ligand>
        <name>a divalent metal cation</name>
        <dbReference type="ChEBI" id="CHEBI:60240"/>
        <label>2</label>
        <note>catalytic</note>
    </ligand>
</feature>
<dbReference type="OrthoDB" id="9802055at2"/>
<dbReference type="PRINTS" id="PR00599">
    <property type="entry name" value="MAPEPTIDASE"/>
</dbReference>
<dbReference type="PANTHER" id="PTHR43330">
    <property type="entry name" value="METHIONINE AMINOPEPTIDASE"/>
    <property type="match status" value="1"/>
</dbReference>
<dbReference type="PROSITE" id="PS00680">
    <property type="entry name" value="MAP_1"/>
    <property type="match status" value="1"/>
</dbReference>
<proteinExistence type="inferred from homology"/>
<dbReference type="HAMAP" id="MF_01974">
    <property type="entry name" value="MetAP_1"/>
    <property type="match status" value="1"/>
</dbReference>
<comment type="caution">
    <text evidence="9">The sequence shown here is derived from an EMBL/GenBank/DDBJ whole genome shotgun (WGS) entry which is preliminary data.</text>
</comment>
<evidence type="ECO:0000259" key="8">
    <source>
        <dbReference type="Pfam" id="PF00557"/>
    </source>
</evidence>
<dbReference type="RefSeq" id="WP_148897093.1">
    <property type="nucleotide sequence ID" value="NZ_VNIB01000018.1"/>
</dbReference>
<dbReference type="InterPro" id="IPR002467">
    <property type="entry name" value="Pept_M24A_MAP1"/>
</dbReference>
<keyword evidence="2 6" id="KW-0031">Aminopeptidase</keyword>
<comment type="catalytic activity">
    <reaction evidence="6 7">
        <text>Release of N-terminal amino acids, preferentially methionine, from peptides and arylamides.</text>
        <dbReference type="EC" id="3.4.11.18"/>
    </reaction>
</comment>
<dbReference type="NCBIfam" id="TIGR00500">
    <property type="entry name" value="met_pdase_I"/>
    <property type="match status" value="1"/>
</dbReference>
<feature type="binding site" evidence="6">
    <location>
        <position position="94"/>
    </location>
    <ligand>
        <name>a divalent metal cation</name>
        <dbReference type="ChEBI" id="CHEBI:60240"/>
        <label>1</label>
    </ligand>
</feature>
<evidence type="ECO:0000256" key="4">
    <source>
        <dbReference type="ARBA" id="ARBA00022723"/>
    </source>
</evidence>
<dbReference type="InterPro" id="IPR036005">
    <property type="entry name" value="Creatinase/aminopeptidase-like"/>
</dbReference>
<feature type="binding site" evidence="6">
    <location>
        <position position="175"/>
    </location>
    <ligand>
        <name>substrate</name>
    </ligand>
</feature>